<proteinExistence type="inferred from homology"/>
<dbReference type="InterPro" id="IPR043640">
    <property type="entry name" value="AF4/FMR2_CHD"/>
</dbReference>
<dbReference type="Pfam" id="PF05110">
    <property type="entry name" value="AF-4"/>
    <property type="match status" value="3"/>
</dbReference>
<feature type="compositionally biased region" description="Polar residues" evidence="5">
    <location>
        <begin position="698"/>
        <end position="708"/>
    </location>
</feature>
<feature type="region of interest" description="Disordered" evidence="5">
    <location>
        <begin position="292"/>
        <end position="373"/>
    </location>
</feature>
<reference evidence="7" key="1">
    <citation type="submission" date="2021-04" db="EMBL/GenBank/DDBJ databases">
        <authorList>
            <consortium name="Wellcome Sanger Institute Data Sharing"/>
        </authorList>
    </citation>
    <scope>NUCLEOTIDE SEQUENCE [LARGE SCALE GENOMIC DNA]</scope>
</reference>
<comment type="similarity">
    <text evidence="2">Belongs to the AF4 family.</text>
</comment>
<keyword evidence="3" id="KW-0597">Phosphoprotein</keyword>
<evidence type="ECO:0000256" key="1">
    <source>
        <dbReference type="ARBA" id="ARBA00004123"/>
    </source>
</evidence>
<feature type="compositionally biased region" description="Polar residues" evidence="5">
    <location>
        <begin position="316"/>
        <end position="327"/>
    </location>
</feature>
<keyword evidence="4" id="KW-0539">Nucleus</keyword>
<dbReference type="InterPro" id="IPR043639">
    <property type="entry name" value="AF4_int"/>
</dbReference>
<dbReference type="Pfam" id="PF18876">
    <property type="entry name" value="AFF4_CHD"/>
    <property type="match status" value="1"/>
</dbReference>
<protein>
    <recommendedName>
        <fullName evidence="6">AF4/FMR2 C-terminal homology domain-containing protein</fullName>
    </recommendedName>
</protein>
<feature type="region of interest" description="Disordered" evidence="5">
    <location>
        <begin position="422"/>
        <end position="515"/>
    </location>
</feature>
<dbReference type="Pfam" id="PF18875">
    <property type="entry name" value="AF4_int"/>
    <property type="match status" value="1"/>
</dbReference>
<reference evidence="7" key="3">
    <citation type="submission" date="2025-09" db="UniProtKB">
        <authorList>
            <consortium name="Ensembl"/>
        </authorList>
    </citation>
    <scope>IDENTIFICATION</scope>
</reference>
<evidence type="ECO:0000256" key="2">
    <source>
        <dbReference type="ARBA" id="ARBA00007354"/>
    </source>
</evidence>
<dbReference type="GO" id="GO:0043484">
    <property type="term" value="P:regulation of RNA splicing"/>
    <property type="evidence" value="ECO:0007669"/>
    <property type="project" value="TreeGrafter"/>
</dbReference>
<feature type="compositionally biased region" description="Low complexity" evidence="5">
    <location>
        <begin position="156"/>
        <end position="205"/>
    </location>
</feature>
<dbReference type="PANTHER" id="PTHR10528">
    <property type="entry name" value="AF4/FMR2 FAMILY MEMBER"/>
    <property type="match status" value="1"/>
</dbReference>
<sequence length="1006" mass="111129">MDLFEFDFFRDWELEQPCHLETERSALKRREWERRNQEVQQDEDLFSTGFNLFGEPYKTNKGDALASRVQNTLGSYEEMKDLLTSHSNQSHLVGIPKGSSANKGGGDKRTANAPSSSSTSVQPPVPTTSSSSSTTIPHQNSKKSRNAMDWPREGHGQSTQGTGSHLSTSSSPLASTSVLTTPAAGLTTPTSGLTTPTFPPGSLSGKPIAVQQKPTAYVRPMDGQDQAPSDSPQLKPPLVATEGFNNSQAYSGNSGNVKNKLPKLSLSHTGEVSLPNDSSCVEEILREMTHSWPPPLTAIHTPGKADQTKFPIPNKVSMSSLNLPNGASGSSSESESSSESDTDESESSSSDSEYNQASRTNTPEPEPPSTNKWQLDSWLNKVQTQTKPLVPSQQEHHGTVSRNSYFCQMVCCSGPSREKAKAKLSQKASGEGQRSKMRLSPGLLSGPEVTTPRRNTTGKKQPRRTERSNSVEDNQNQTWSRDKRKHRGPSTRITPKSREFIETDSSSSSECQSDSEEAIKIPALNVTINGSSSRQCKDLEFMSPPSNTGHEVPLSPLREYQEIQSLWVKIDLSLLSRVPGQGLGERSRVGLTERDGIEGRDRERQGERTGLAEREKLKQEDREWPGLRERQKIPKGERQDEENERLVQDRERQGDRDRLTQRESSSLNRKQSRRRDEKLLPPLLSPLSDDSPRKRTCDSGSSLSQEGSATGILPCSASTTSTSSSSSHRHRRGEGKTLSHTRNGSCKRALYVLFFTVPISRVHSADYYMQEAKRLKHKADALMDKFGKAVNYADGALSFIECGNAMERDPLEAKSPYTMYSETVELIRYAMRLKNFTSHLASVAEKILAVLCNRCLSLLYLRMFHLKKDHAVKYSRSLMEYFKANLFSVFSRVNGTPSPLSLSPSPASSGGGGAGGGSGGAPGSSGTVAIPQRIHHMAASHVNITNNILRSYEHWETADRLATDCQEFFQELDSVMEPLSQQSSMTELVRYIRQGLHWLRIEAHLL</sequence>
<keyword evidence="8" id="KW-1185">Reference proteome</keyword>
<evidence type="ECO:0000256" key="4">
    <source>
        <dbReference type="ARBA" id="ARBA00023242"/>
    </source>
</evidence>
<evidence type="ECO:0000313" key="7">
    <source>
        <dbReference type="Ensembl" id="ENSATEP00000049504.1"/>
    </source>
</evidence>
<feature type="region of interest" description="Disordered" evidence="5">
    <location>
        <begin position="900"/>
        <end position="925"/>
    </location>
</feature>
<dbReference type="AlphaFoldDB" id="A0A7N6ALZ3"/>
<feature type="region of interest" description="Disordered" evidence="5">
    <location>
        <begin position="580"/>
        <end position="741"/>
    </location>
</feature>
<dbReference type="Gene3D" id="6.10.250.2670">
    <property type="match status" value="1"/>
</dbReference>
<dbReference type="PANTHER" id="PTHR10528:SF18">
    <property type="entry name" value="AF4_FMR2 FAMILY MEMBER 2"/>
    <property type="match status" value="1"/>
</dbReference>
<evidence type="ECO:0000256" key="3">
    <source>
        <dbReference type="ARBA" id="ARBA00022553"/>
    </source>
</evidence>
<evidence type="ECO:0000313" key="8">
    <source>
        <dbReference type="Proteomes" id="UP000265040"/>
    </source>
</evidence>
<feature type="compositionally biased region" description="Low complexity" evidence="5">
    <location>
        <begin position="680"/>
        <end position="689"/>
    </location>
</feature>
<feature type="compositionally biased region" description="Basic and acidic residues" evidence="5">
    <location>
        <begin position="585"/>
        <end position="661"/>
    </location>
</feature>
<comment type="subcellular location">
    <subcellularLocation>
        <location evidence="1">Nucleus</location>
    </subcellularLocation>
</comment>
<feature type="compositionally biased region" description="Gly residues" evidence="5">
    <location>
        <begin position="909"/>
        <end position="923"/>
    </location>
</feature>
<evidence type="ECO:0000259" key="6">
    <source>
        <dbReference type="Pfam" id="PF18876"/>
    </source>
</evidence>
<dbReference type="Ensembl" id="ENSATET00000070140.2">
    <property type="protein sequence ID" value="ENSATEP00000049504.1"/>
    <property type="gene ID" value="ENSATEG00000017794.3"/>
</dbReference>
<gene>
    <name evidence="7" type="primary">AFF2</name>
</gene>
<evidence type="ECO:0000256" key="5">
    <source>
        <dbReference type="SAM" id="MobiDB-lite"/>
    </source>
</evidence>
<feature type="compositionally biased region" description="Low complexity" evidence="5">
    <location>
        <begin position="114"/>
        <end position="135"/>
    </location>
</feature>
<dbReference type="InterPro" id="IPR007797">
    <property type="entry name" value="AF4/FMR2"/>
</dbReference>
<feature type="compositionally biased region" description="Low complexity" evidence="5">
    <location>
        <begin position="503"/>
        <end position="512"/>
    </location>
</feature>
<reference evidence="7" key="2">
    <citation type="submission" date="2025-08" db="UniProtKB">
        <authorList>
            <consortium name="Ensembl"/>
        </authorList>
    </citation>
    <scope>IDENTIFICATION</scope>
</reference>
<dbReference type="Proteomes" id="UP000265040">
    <property type="component" value="Chromosome 10"/>
</dbReference>
<dbReference type="GO" id="GO:0016607">
    <property type="term" value="C:nuclear speck"/>
    <property type="evidence" value="ECO:0007669"/>
    <property type="project" value="TreeGrafter"/>
</dbReference>
<dbReference type="GeneTree" id="ENSGT00950000182974"/>
<dbReference type="GO" id="GO:0002151">
    <property type="term" value="F:G-quadruplex RNA binding"/>
    <property type="evidence" value="ECO:0007669"/>
    <property type="project" value="TreeGrafter"/>
</dbReference>
<feature type="region of interest" description="Disordered" evidence="5">
    <location>
        <begin position="87"/>
        <end position="206"/>
    </location>
</feature>
<feature type="compositionally biased region" description="Low complexity" evidence="5">
    <location>
        <begin position="716"/>
        <end position="726"/>
    </location>
</feature>
<accession>A0A7N6ALZ3</accession>
<feature type="compositionally biased region" description="Acidic residues" evidence="5">
    <location>
        <begin position="336"/>
        <end position="346"/>
    </location>
</feature>
<feature type="domain" description="AF4/FMR2 C-terminal homology" evidence="6">
    <location>
        <begin position="761"/>
        <end position="1005"/>
    </location>
</feature>
<name>A0A7N6ALZ3_ANATE</name>
<organism evidence="7 8">
    <name type="scientific">Anabas testudineus</name>
    <name type="common">Climbing perch</name>
    <name type="synonym">Anthias testudineus</name>
    <dbReference type="NCBI Taxonomy" id="64144"/>
    <lineage>
        <taxon>Eukaryota</taxon>
        <taxon>Metazoa</taxon>
        <taxon>Chordata</taxon>
        <taxon>Craniata</taxon>
        <taxon>Vertebrata</taxon>
        <taxon>Euteleostomi</taxon>
        <taxon>Actinopterygii</taxon>
        <taxon>Neopterygii</taxon>
        <taxon>Teleostei</taxon>
        <taxon>Neoteleostei</taxon>
        <taxon>Acanthomorphata</taxon>
        <taxon>Anabantaria</taxon>
        <taxon>Anabantiformes</taxon>
        <taxon>Anabantoidei</taxon>
        <taxon>Anabantidae</taxon>
        <taxon>Anabas</taxon>
    </lineage>
</organism>